<dbReference type="OrthoDB" id="3043660at2759"/>
<evidence type="ECO:0000313" key="3">
    <source>
        <dbReference type="Proteomes" id="UP000283269"/>
    </source>
</evidence>
<reference evidence="2 3" key="1">
    <citation type="journal article" date="2018" name="Evol. Lett.">
        <title>Horizontal gene cluster transfer increased hallucinogenic mushroom diversity.</title>
        <authorList>
            <person name="Reynolds H.T."/>
            <person name="Vijayakumar V."/>
            <person name="Gluck-Thaler E."/>
            <person name="Korotkin H.B."/>
            <person name="Matheny P.B."/>
            <person name="Slot J.C."/>
        </authorList>
    </citation>
    <scope>NUCLEOTIDE SEQUENCE [LARGE SCALE GENOMIC DNA]</scope>
    <source>
        <strain evidence="2 3">2631</strain>
    </source>
</reference>
<keyword evidence="1" id="KW-0732">Signal</keyword>
<accession>A0A409XAV5</accession>
<feature type="chain" id="PRO_5019060320" description="Spore coat protein U domain-containing protein" evidence="1">
    <location>
        <begin position="19"/>
        <end position="150"/>
    </location>
</feature>
<sequence length="150" mass="15602">MKFAISAALLSLTGVVSATSIASRQGCPQASRFGNIIVSPTTVSAGDSINISVDLTCGVKNFGIVPQFLDYSIEVPAASNNGFQQPIILARRAIPAGSLSDSFTTTIPHGFFVANSNYNIVLSNIYNINGTDGSPVLVRGGVLEPITINV</sequence>
<feature type="signal peptide" evidence="1">
    <location>
        <begin position="1"/>
        <end position="18"/>
    </location>
</feature>
<comment type="caution">
    <text evidence="2">The sequence shown here is derived from an EMBL/GenBank/DDBJ whole genome shotgun (WGS) entry which is preliminary data.</text>
</comment>
<evidence type="ECO:0008006" key="4">
    <source>
        <dbReference type="Google" id="ProtNLM"/>
    </source>
</evidence>
<evidence type="ECO:0000313" key="2">
    <source>
        <dbReference type="EMBL" id="PPQ87906.1"/>
    </source>
</evidence>
<organism evidence="2 3">
    <name type="scientific">Psilocybe cyanescens</name>
    <dbReference type="NCBI Taxonomy" id="93625"/>
    <lineage>
        <taxon>Eukaryota</taxon>
        <taxon>Fungi</taxon>
        <taxon>Dikarya</taxon>
        <taxon>Basidiomycota</taxon>
        <taxon>Agaricomycotina</taxon>
        <taxon>Agaricomycetes</taxon>
        <taxon>Agaricomycetidae</taxon>
        <taxon>Agaricales</taxon>
        <taxon>Agaricineae</taxon>
        <taxon>Strophariaceae</taxon>
        <taxon>Psilocybe</taxon>
    </lineage>
</organism>
<protein>
    <recommendedName>
        <fullName evidence="4">Spore coat protein U domain-containing protein</fullName>
    </recommendedName>
</protein>
<keyword evidence="3" id="KW-1185">Reference proteome</keyword>
<gene>
    <name evidence="2" type="ORF">CVT25_001248</name>
</gene>
<dbReference type="InParanoid" id="A0A409XAV5"/>
<evidence type="ECO:0000256" key="1">
    <source>
        <dbReference type="SAM" id="SignalP"/>
    </source>
</evidence>
<name>A0A409XAV5_PSICY</name>
<dbReference type="EMBL" id="NHYD01002186">
    <property type="protein sequence ID" value="PPQ87906.1"/>
    <property type="molecule type" value="Genomic_DNA"/>
</dbReference>
<proteinExistence type="predicted"/>
<dbReference type="Proteomes" id="UP000283269">
    <property type="component" value="Unassembled WGS sequence"/>
</dbReference>
<dbReference type="AlphaFoldDB" id="A0A409XAV5"/>